<dbReference type="PANTHER" id="PTHR12935">
    <property type="entry name" value="GAMMA-GLUTAMYLCYCLOTRANSFERASE"/>
    <property type="match status" value="1"/>
</dbReference>
<evidence type="ECO:0000313" key="4">
    <source>
        <dbReference type="EMBL" id="PLX61144.1"/>
    </source>
</evidence>
<dbReference type="CDD" id="cd06661">
    <property type="entry name" value="GGCT_like"/>
    <property type="match status" value="1"/>
</dbReference>
<comment type="caution">
    <text evidence="4">The sequence shown here is derived from an EMBL/GenBank/DDBJ whole genome shotgun (WGS) entry which is preliminary data.</text>
</comment>
<feature type="active site" description="Proton acceptor" evidence="2">
    <location>
        <position position="79"/>
    </location>
</feature>
<dbReference type="GO" id="GO:0003839">
    <property type="term" value="F:gamma-glutamylcyclotransferase activity"/>
    <property type="evidence" value="ECO:0007669"/>
    <property type="project" value="InterPro"/>
</dbReference>
<keyword evidence="1" id="KW-0456">Lyase</keyword>
<protein>
    <recommendedName>
        <fullName evidence="6">Gamma-glutamylcyclotransferase</fullName>
    </recommendedName>
</protein>
<dbReference type="EMBL" id="PKUN01000021">
    <property type="protein sequence ID" value="PLX61144.1"/>
    <property type="molecule type" value="Genomic_DNA"/>
</dbReference>
<evidence type="ECO:0000256" key="1">
    <source>
        <dbReference type="ARBA" id="ARBA00023239"/>
    </source>
</evidence>
<accession>A0A2N6CVB5</accession>
<feature type="binding site" evidence="3">
    <location>
        <begin position="3"/>
        <end position="8"/>
    </location>
    <ligand>
        <name>substrate</name>
    </ligand>
</feature>
<dbReference type="PANTHER" id="PTHR12935:SF0">
    <property type="entry name" value="GAMMA-GLUTAMYLCYCLOTRANSFERASE"/>
    <property type="match status" value="1"/>
</dbReference>
<dbReference type="Gene3D" id="3.10.490.10">
    <property type="entry name" value="Gamma-glutamyl cyclotransferase-like"/>
    <property type="match status" value="1"/>
</dbReference>
<organism evidence="4 5">
    <name type="scientific">Sedimenticola selenatireducens</name>
    <dbReference type="NCBI Taxonomy" id="191960"/>
    <lineage>
        <taxon>Bacteria</taxon>
        <taxon>Pseudomonadati</taxon>
        <taxon>Pseudomonadota</taxon>
        <taxon>Gammaproteobacteria</taxon>
        <taxon>Chromatiales</taxon>
        <taxon>Sedimenticolaceae</taxon>
        <taxon>Sedimenticola</taxon>
    </lineage>
</organism>
<dbReference type="AlphaFoldDB" id="A0A2N6CVB5"/>
<dbReference type="STRING" id="1111735.GCA_000428045_00735"/>
<gene>
    <name evidence="4" type="ORF">C0630_12150</name>
</gene>
<evidence type="ECO:0000256" key="3">
    <source>
        <dbReference type="PIRSR" id="PIRSR617939-2"/>
    </source>
</evidence>
<name>A0A2N6CVB5_9GAMM</name>
<dbReference type="InterPro" id="IPR013024">
    <property type="entry name" value="GGCT-like"/>
</dbReference>
<dbReference type="Proteomes" id="UP000235015">
    <property type="component" value="Unassembled WGS sequence"/>
</dbReference>
<feature type="binding site" evidence="3">
    <location>
        <position position="120"/>
    </location>
    <ligand>
        <name>substrate</name>
    </ligand>
</feature>
<dbReference type="SUPFAM" id="SSF110857">
    <property type="entry name" value="Gamma-glutamyl cyclotransferase-like"/>
    <property type="match status" value="1"/>
</dbReference>
<dbReference type="Pfam" id="PF13772">
    <property type="entry name" value="AIG2_2"/>
    <property type="match status" value="1"/>
</dbReference>
<proteinExistence type="predicted"/>
<evidence type="ECO:0008006" key="6">
    <source>
        <dbReference type="Google" id="ProtNLM"/>
    </source>
</evidence>
<reference evidence="4 5" key="1">
    <citation type="submission" date="2017-11" db="EMBL/GenBank/DDBJ databases">
        <title>Genome-resolved metagenomics identifies genetic mobility, metabolic interactions, and unexpected diversity in perchlorate-reducing communities.</title>
        <authorList>
            <person name="Barnum T.P."/>
            <person name="Figueroa I.A."/>
            <person name="Carlstrom C.I."/>
            <person name="Lucas L.N."/>
            <person name="Engelbrektson A.L."/>
            <person name="Coates J.D."/>
        </authorList>
    </citation>
    <scope>NUCLEOTIDE SEQUENCE [LARGE SCALE GENOMIC DNA]</scope>
    <source>
        <strain evidence="4">BM301</strain>
    </source>
</reference>
<sequence length="170" mass="19477">MYYFAYGSNMSTRRLKQRLSTARPVSVATLPRHRLCWHKQGRDGSGKCDAAHAGDDALAVMGVLYEMAPEERPLLDRIEGVGAGYEVINVRLMLRSGEFVQAFTYQATQIDASALPFLWYKTHVLQGAYEHGLPDDYIAQLEAIPALDYPDRERHRRELLIYDPEEKFFH</sequence>
<evidence type="ECO:0000256" key="2">
    <source>
        <dbReference type="PIRSR" id="PIRSR617939-1"/>
    </source>
</evidence>
<dbReference type="InterPro" id="IPR017939">
    <property type="entry name" value="G-Glutamylcylcotransferase"/>
</dbReference>
<evidence type="ECO:0000313" key="5">
    <source>
        <dbReference type="Proteomes" id="UP000235015"/>
    </source>
</evidence>
<dbReference type="InterPro" id="IPR036568">
    <property type="entry name" value="GGCT-like_sf"/>
</dbReference>
<dbReference type="RefSeq" id="WP_273439745.1">
    <property type="nucleotide sequence ID" value="NZ_PKUN01000021.1"/>
</dbReference>